<feature type="compositionally biased region" description="Polar residues" evidence="1">
    <location>
        <begin position="141"/>
        <end position="160"/>
    </location>
</feature>
<feature type="compositionally biased region" description="Low complexity" evidence="1">
    <location>
        <begin position="196"/>
        <end position="211"/>
    </location>
</feature>
<evidence type="ECO:0000313" key="3">
    <source>
        <dbReference type="Proteomes" id="UP000191500"/>
    </source>
</evidence>
<evidence type="ECO:0008006" key="4">
    <source>
        <dbReference type="Google" id="ProtNLM"/>
    </source>
</evidence>
<accession>A0A1V6U8E1</accession>
<protein>
    <recommendedName>
        <fullName evidence="4">Mitotic checkpoint regulator, MAD2B-interacting-domain-containing protein</fullName>
    </recommendedName>
</protein>
<feature type="region of interest" description="Disordered" evidence="1">
    <location>
        <begin position="371"/>
        <end position="394"/>
    </location>
</feature>
<dbReference type="AlphaFoldDB" id="A0A1V6U8E1"/>
<proteinExistence type="predicted"/>
<feature type="compositionally biased region" description="Basic and acidic residues" evidence="1">
    <location>
        <begin position="53"/>
        <end position="68"/>
    </location>
</feature>
<feature type="compositionally biased region" description="Polar residues" evidence="1">
    <location>
        <begin position="229"/>
        <end position="238"/>
    </location>
</feature>
<dbReference type="EMBL" id="MDDG01000016">
    <property type="protein sequence ID" value="OQE34630.1"/>
    <property type="molecule type" value="Genomic_DNA"/>
</dbReference>
<name>A0A1V6U8E1_9EURO</name>
<feature type="compositionally biased region" description="Low complexity" evidence="1">
    <location>
        <begin position="263"/>
        <end position="272"/>
    </location>
</feature>
<keyword evidence="3" id="KW-1185">Reference proteome</keyword>
<organism evidence="2 3">
    <name type="scientific">Penicillium coprophilum</name>
    <dbReference type="NCBI Taxonomy" id="36646"/>
    <lineage>
        <taxon>Eukaryota</taxon>
        <taxon>Fungi</taxon>
        <taxon>Dikarya</taxon>
        <taxon>Ascomycota</taxon>
        <taxon>Pezizomycotina</taxon>
        <taxon>Eurotiomycetes</taxon>
        <taxon>Eurotiomycetidae</taxon>
        <taxon>Eurotiales</taxon>
        <taxon>Aspergillaceae</taxon>
        <taxon>Penicillium</taxon>
    </lineage>
</organism>
<evidence type="ECO:0000313" key="2">
    <source>
        <dbReference type="EMBL" id="OQE34630.1"/>
    </source>
</evidence>
<dbReference type="PANTHER" id="PTHR13621:SF2">
    <property type="entry name" value="PROLINE-RICH PROTEIN PRCC"/>
    <property type="match status" value="1"/>
</dbReference>
<dbReference type="PANTHER" id="PTHR13621">
    <property type="entry name" value="PROLINE-RICH PROTEIN PRCC"/>
    <property type="match status" value="1"/>
</dbReference>
<dbReference type="Pfam" id="PF10253">
    <property type="entry name" value="PRCC"/>
    <property type="match status" value="1"/>
</dbReference>
<feature type="compositionally biased region" description="Pro residues" evidence="1">
    <location>
        <begin position="212"/>
        <end position="224"/>
    </location>
</feature>
<dbReference type="Proteomes" id="UP000191500">
    <property type="component" value="Unassembled WGS sequence"/>
</dbReference>
<dbReference type="STRING" id="36646.A0A1V6U8E1"/>
<sequence>MVLVGYSDSEGSDAEPDTTPAPKITKPKKFESKLGFQVDPSNPRKIRMALPEIKPEHPSGEDPEDGPRKKARLGGGGLAGFNSFLPAPKRTAEKKAPVATTRKVFSLKTGAGPGFDRSADAEMRNDHAFENLEGDADTTPAPGSSSTDTASDAQGETMKNSVEVKLQGNPMMFRPLSVGRPQKKRKITKIAEQPTPSSAAPKLAQPAQQAPAPVPAPAPAPPKPKVSLFSLSSETISQPDPAPGPSATYQPLVYNAEGEEEPAAGPGLAEPAQIARDYSTATVSTNPTSSLDSIANDLNLSKSERRQLFGRNANITSSQSQVRTFNTDEEYASNKVLAEGELAGTQHNPVRSIAPGKHTLQQLLNVASSQKEALEESFATGRRNKKEAGSKYGW</sequence>
<comment type="caution">
    <text evidence="2">The sequence shown here is derived from an EMBL/GenBank/DDBJ whole genome shotgun (WGS) entry which is preliminary data.</text>
</comment>
<feature type="region of interest" description="Disordered" evidence="1">
    <location>
        <begin position="1"/>
        <end position="273"/>
    </location>
</feature>
<dbReference type="GO" id="GO:0005634">
    <property type="term" value="C:nucleus"/>
    <property type="evidence" value="ECO:0007669"/>
    <property type="project" value="TreeGrafter"/>
</dbReference>
<dbReference type="InterPro" id="IPR018800">
    <property type="entry name" value="PRCC"/>
</dbReference>
<evidence type="ECO:0000256" key="1">
    <source>
        <dbReference type="SAM" id="MobiDB-lite"/>
    </source>
</evidence>
<reference evidence="3" key="1">
    <citation type="journal article" date="2017" name="Nat. Microbiol.">
        <title>Global analysis of biosynthetic gene clusters reveals vast potential of secondary metabolite production in Penicillium species.</title>
        <authorList>
            <person name="Nielsen J.C."/>
            <person name="Grijseels S."/>
            <person name="Prigent S."/>
            <person name="Ji B."/>
            <person name="Dainat J."/>
            <person name="Nielsen K.F."/>
            <person name="Frisvad J.C."/>
            <person name="Workman M."/>
            <person name="Nielsen J."/>
        </authorList>
    </citation>
    <scope>NUCLEOTIDE SEQUENCE [LARGE SCALE GENOMIC DNA]</scope>
    <source>
        <strain evidence="3">IBT 31321</strain>
    </source>
</reference>
<feature type="compositionally biased region" description="Basic and acidic residues" evidence="1">
    <location>
        <begin position="117"/>
        <end position="130"/>
    </location>
</feature>
<gene>
    <name evidence="2" type="ORF">PENCOP_c016G07821</name>
</gene>